<protein>
    <submittedName>
        <fullName evidence="1">Uncharacterized protein</fullName>
    </submittedName>
</protein>
<dbReference type="Gene3D" id="3.40.50.300">
    <property type="entry name" value="P-loop containing nucleotide triphosphate hydrolases"/>
    <property type="match status" value="1"/>
</dbReference>
<evidence type="ECO:0000313" key="1">
    <source>
        <dbReference type="EMBL" id="KAK3942843.1"/>
    </source>
</evidence>
<reference evidence="2" key="1">
    <citation type="journal article" date="2023" name="Mol. Phylogenet. Evol.">
        <title>Genome-scale phylogeny and comparative genomics of the fungal order Sordariales.</title>
        <authorList>
            <person name="Hensen N."/>
            <person name="Bonometti L."/>
            <person name="Westerberg I."/>
            <person name="Brannstrom I.O."/>
            <person name="Guillou S."/>
            <person name="Cros-Aarteil S."/>
            <person name="Calhoun S."/>
            <person name="Haridas S."/>
            <person name="Kuo A."/>
            <person name="Mondo S."/>
            <person name="Pangilinan J."/>
            <person name="Riley R."/>
            <person name="LaButti K."/>
            <person name="Andreopoulos B."/>
            <person name="Lipzen A."/>
            <person name="Chen C."/>
            <person name="Yan M."/>
            <person name="Daum C."/>
            <person name="Ng V."/>
            <person name="Clum A."/>
            <person name="Steindorff A."/>
            <person name="Ohm R.A."/>
            <person name="Martin F."/>
            <person name="Silar P."/>
            <person name="Natvig D.O."/>
            <person name="Lalanne C."/>
            <person name="Gautier V."/>
            <person name="Ament-Velasquez S.L."/>
            <person name="Kruys A."/>
            <person name="Hutchinson M.I."/>
            <person name="Powell A.J."/>
            <person name="Barry K."/>
            <person name="Miller A.N."/>
            <person name="Grigoriev I.V."/>
            <person name="Debuchy R."/>
            <person name="Gladieux P."/>
            <person name="Hiltunen Thoren M."/>
            <person name="Johannesson H."/>
        </authorList>
    </citation>
    <scope>NUCLEOTIDE SEQUENCE [LARGE SCALE GENOMIC DNA]</scope>
    <source>
        <strain evidence="2">CBS 340.73</strain>
    </source>
</reference>
<proteinExistence type="predicted"/>
<comment type="caution">
    <text evidence="1">The sequence shown here is derived from an EMBL/GenBank/DDBJ whole genome shotgun (WGS) entry which is preliminary data.</text>
</comment>
<keyword evidence="2" id="KW-1185">Reference proteome</keyword>
<organism evidence="1 2">
    <name type="scientific">Diplogelasinospora grovesii</name>
    <dbReference type="NCBI Taxonomy" id="303347"/>
    <lineage>
        <taxon>Eukaryota</taxon>
        <taxon>Fungi</taxon>
        <taxon>Dikarya</taxon>
        <taxon>Ascomycota</taxon>
        <taxon>Pezizomycotina</taxon>
        <taxon>Sordariomycetes</taxon>
        <taxon>Sordariomycetidae</taxon>
        <taxon>Sordariales</taxon>
        <taxon>Diplogelasinosporaceae</taxon>
        <taxon>Diplogelasinospora</taxon>
    </lineage>
</organism>
<dbReference type="EMBL" id="MU853770">
    <property type="protein sequence ID" value="KAK3942843.1"/>
    <property type="molecule type" value="Genomic_DNA"/>
</dbReference>
<accession>A0AAN6S7F5</accession>
<dbReference type="InterPro" id="IPR027417">
    <property type="entry name" value="P-loop_NTPase"/>
</dbReference>
<sequence length="176" mass="18971">MGSKTLTVLGAKGAGKKTLIGSLIYKCGMGLEQLAQLESSTNGEYADIVSFFEENGIAKSFYAPSANIVVEQSTMPDIACWVVDATDSDRGRASSSELTSLISAGLLKPKDKLLILINKMYRRLILNGTYIVPISALRGGNVLEMPHHLPWPKGTHSLDHPGPEIVTERTVMQVLG</sequence>
<name>A0AAN6S7F5_9PEZI</name>
<dbReference type="Proteomes" id="UP001303473">
    <property type="component" value="Unassembled WGS sequence"/>
</dbReference>
<gene>
    <name evidence="1" type="ORF">QBC46DRAFT_308373</name>
</gene>
<dbReference type="AlphaFoldDB" id="A0AAN6S7F5"/>
<evidence type="ECO:0000313" key="2">
    <source>
        <dbReference type="Proteomes" id="UP001303473"/>
    </source>
</evidence>
<dbReference type="SUPFAM" id="SSF52540">
    <property type="entry name" value="P-loop containing nucleoside triphosphate hydrolases"/>
    <property type="match status" value="1"/>
</dbReference>